<dbReference type="AlphaFoldDB" id="A0A9X0RB74"/>
<sequence length="205" mass="23905">MKHNIRFNKEKDFKIYLDCAKRHFKTLGDKSYLSHGNRGVCFLLDINNVIKVTCDISEAVTAIKVMHNPNRYMPNYYDVIIDGDYAIIRMDKCEKISDNEHSLVHDFLESVLLFSVQKGVSELEVIKRKNVVFENFRQNPVIAELEEVVIELSLCLGLKNFDLTADNIMRLHNNLVLIDQHETYIDDSVMKSEVEYIDNYINKNI</sequence>
<evidence type="ECO:0000313" key="2">
    <source>
        <dbReference type="Proteomes" id="UP000615796"/>
    </source>
</evidence>
<dbReference type="RefSeq" id="WP_187027317.1">
    <property type="nucleotide sequence ID" value="NZ_JACRUP010000027.1"/>
</dbReference>
<evidence type="ECO:0000313" key="1">
    <source>
        <dbReference type="EMBL" id="MBC5853168.1"/>
    </source>
</evidence>
<gene>
    <name evidence="1" type="ORF">H8Q88_20020</name>
</gene>
<organism evidence="1 2">
    <name type="scientific">Vibrio metschnikovii</name>
    <dbReference type="NCBI Taxonomy" id="28172"/>
    <lineage>
        <taxon>Bacteria</taxon>
        <taxon>Pseudomonadati</taxon>
        <taxon>Pseudomonadota</taxon>
        <taxon>Gammaproteobacteria</taxon>
        <taxon>Vibrionales</taxon>
        <taxon>Vibrionaceae</taxon>
        <taxon>Vibrio</taxon>
    </lineage>
</organism>
<protein>
    <submittedName>
        <fullName evidence="1">Uncharacterized protein</fullName>
    </submittedName>
</protein>
<proteinExistence type="predicted"/>
<reference evidence="1" key="1">
    <citation type="submission" date="2020-08" db="EMBL/GenBank/DDBJ databases">
        <title>Genome Sequencing and Pan-Genome Analysis of Migratory bird Vibrio Strains, Inner Mongolia.</title>
        <authorList>
            <person name="Zheng L."/>
        </authorList>
    </citation>
    <scope>NUCLEOTIDE SEQUENCE</scope>
    <source>
        <strain evidence="1">M13F</strain>
    </source>
</reference>
<name>A0A9X0RB74_VIBME</name>
<comment type="caution">
    <text evidence="1">The sequence shown here is derived from an EMBL/GenBank/DDBJ whole genome shotgun (WGS) entry which is preliminary data.</text>
</comment>
<keyword evidence="2" id="KW-1185">Reference proteome</keyword>
<dbReference type="Proteomes" id="UP000615796">
    <property type="component" value="Unassembled WGS sequence"/>
</dbReference>
<dbReference type="EMBL" id="JACRUP010000027">
    <property type="protein sequence ID" value="MBC5853168.1"/>
    <property type="molecule type" value="Genomic_DNA"/>
</dbReference>
<accession>A0A9X0RB74</accession>